<evidence type="ECO:0000256" key="1">
    <source>
        <dbReference type="ARBA" id="ARBA00004271"/>
    </source>
</evidence>
<keyword evidence="12" id="KW-1185">Reference proteome</keyword>
<dbReference type="STRING" id="1088818.A0A2I0B5E6"/>
<reference evidence="11 12" key="1">
    <citation type="journal article" date="2017" name="Nature">
        <title>The Apostasia genome and the evolution of orchids.</title>
        <authorList>
            <person name="Zhang G.Q."/>
            <person name="Liu K.W."/>
            <person name="Li Z."/>
            <person name="Lohaus R."/>
            <person name="Hsiao Y.Y."/>
            <person name="Niu S.C."/>
            <person name="Wang J.Y."/>
            <person name="Lin Y.C."/>
            <person name="Xu Q."/>
            <person name="Chen L.J."/>
            <person name="Yoshida K."/>
            <person name="Fujiwara S."/>
            <person name="Wang Z.W."/>
            <person name="Zhang Y.Q."/>
            <person name="Mitsuda N."/>
            <person name="Wang M."/>
            <person name="Liu G.H."/>
            <person name="Pecoraro L."/>
            <person name="Huang H.X."/>
            <person name="Xiao X.J."/>
            <person name="Lin M."/>
            <person name="Wu X.Y."/>
            <person name="Wu W.L."/>
            <person name="Chen Y.Y."/>
            <person name="Chang S.B."/>
            <person name="Sakamoto S."/>
            <person name="Ohme-Takagi M."/>
            <person name="Yagi M."/>
            <person name="Zeng S.J."/>
            <person name="Shen C.Y."/>
            <person name="Yeh C.M."/>
            <person name="Luo Y.B."/>
            <person name="Tsai W.C."/>
            <person name="Van de Peer Y."/>
            <person name="Liu Z.J."/>
        </authorList>
    </citation>
    <scope>NUCLEOTIDE SEQUENCE [LARGE SCALE GENOMIC DNA]</scope>
    <source>
        <strain evidence="12">cv. Shenzhen</strain>
        <tissue evidence="11">Stem</tissue>
    </source>
</reference>
<evidence type="ECO:0000259" key="10">
    <source>
        <dbReference type="SMART" id="SM00835"/>
    </source>
</evidence>
<dbReference type="PANTHER" id="PTHR31238">
    <property type="entry name" value="GERMIN-LIKE PROTEIN SUBFAMILY 3 MEMBER 3"/>
    <property type="match status" value="1"/>
</dbReference>
<sequence length="226" mass="23969">MAVRGTLVLLSALSIILTAHAADPDLYRGTLVLLSALSIILTAHAADPDLYSDFVAPNGTTVDAGFFTFRGLNNSLSDSPKVGAFNVTKASQIEFPALIGQSVSYAVLQFGPFSVNTPHIHPRSAELLLVLQGTLYVGFIDTSNKLFSKLLLAGDLFVFPKGLVHYQYNHDPKYSAIAISAFGSADAGIVSLPKTIFRSGIDRLVLAQSFKVDAGVIDQLASANVA</sequence>
<evidence type="ECO:0000313" key="11">
    <source>
        <dbReference type="EMBL" id="PKA63016.1"/>
    </source>
</evidence>
<evidence type="ECO:0000256" key="9">
    <source>
        <dbReference type="RuleBase" id="RU366015"/>
    </source>
</evidence>
<feature type="binding site" evidence="8">
    <location>
        <position position="165"/>
    </location>
    <ligand>
        <name>Mn(2+)</name>
        <dbReference type="ChEBI" id="CHEBI:29035"/>
    </ligand>
</feature>
<feature type="binding site" evidence="7">
    <location>
        <position position="126"/>
    </location>
    <ligand>
        <name>oxalate</name>
        <dbReference type="ChEBI" id="CHEBI:30623"/>
    </ligand>
</feature>
<dbReference type="Proteomes" id="UP000236161">
    <property type="component" value="Unassembled WGS sequence"/>
</dbReference>
<feature type="binding site" evidence="8">
    <location>
        <position position="121"/>
    </location>
    <ligand>
        <name>Mn(2+)</name>
        <dbReference type="ChEBI" id="CHEBI:29035"/>
    </ligand>
</feature>
<dbReference type="InterPro" id="IPR014710">
    <property type="entry name" value="RmlC-like_jellyroll"/>
</dbReference>
<evidence type="ECO:0000256" key="4">
    <source>
        <dbReference type="ARBA" id="ARBA00022525"/>
    </source>
</evidence>
<dbReference type="GO" id="GO:0048046">
    <property type="term" value="C:apoplast"/>
    <property type="evidence" value="ECO:0007669"/>
    <property type="project" value="UniProtKB-SubCell"/>
</dbReference>
<comment type="similarity">
    <text evidence="2 9">Belongs to the germin family.</text>
</comment>
<name>A0A2I0B5E6_9ASPA</name>
<dbReference type="InterPro" id="IPR006045">
    <property type="entry name" value="Cupin_1"/>
</dbReference>
<keyword evidence="5 7" id="KW-0479">Metal-binding</keyword>
<protein>
    <recommendedName>
        <fullName evidence="9">Germin-like protein</fullName>
    </recommendedName>
</protein>
<dbReference type="InterPro" id="IPR001929">
    <property type="entry name" value="Germin"/>
</dbReference>
<dbReference type="CDD" id="cd02241">
    <property type="entry name" value="cupin_OxOx"/>
    <property type="match status" value="1"/>
</dbReference>
<feature type="binding site" evidence="8">
    <location>
        <position position="119"/>
    </location>
    <ligand>
        <name>Mn(2+)</name>
        <dbReference type="ChEBI" id="CHEBI:29035"/>
    </ligand>
</feature>
<evidence type="ECO:0000313" key="12">
    <source>
        <dbReference type="Proteomes" id="UP000236161"/>
    </source>
</evidence>
<gene>
    <name evidence="11" type="ORF">AXF42_Ash007812</name>
</gene>
<proteinExistence type="inferred from homology"/>
<evidence type="ECO:0000256" key="5">
    <source>
        <dbReference type="ARBA" id="ARBA00022723"/>
    </source>
</evidence>
<dbReference type="GO" id="GO:0030145">
    <property type="term" value="F:manganese ion binding"/>
    <property type="evidence" value="ECO:0007669"/>
    <property type="project" value="UniProtKB-UniRule"/>
</dbReference>
<feature type="domain" description="Cupin type-1" evidence="10">
    <location>
        <begin position="70"/>
        <end position="218"/>
    </location>
</feature>
<dbReference type="Gene3D" id="2.60.120.10">
    <property type="entry name" value="Jelly Rolls"/>
    <property type="match status" value="1"/>
</dbReference>
<accession>A0A2I0B5E6</accession>
<dbReference type="SUPFAM" id="SSF51182">
    <property type="entry name" value="RmlC-like cupins"/>
    <property type="match status" value="1"/>
</dbReference>
<dbReference type="EMBL" id="KZ451911">
    <property type="protein sequence ID" value="PKA63016.1"/>
    <property type="molecule type" value="Genomic_DNA"/>
</dbReference>
<dbReference type="OrthoDB" id="1546383at2759"/>
<evidence type="ECO:0000256" key="8">
    <source>
        <dbReference type="PIRSR" id="PIRSR601929-2"/>
    </source>
</evidence>
<comment type="subcellular location">
    <subcellularLocation>
        <location evidence="1 9">Secreted</location>
        <location evidence="1 9">Extracellular space</location>
        <location evidence="1 9">Apoplast</location>
    </subcellularLocation>
</comment>
<keyword evidence="9" id="KW-0732">Signal</keyword>
<dbReference type="AlphaFoldDB" id="A0A2I0B5E6"/>
<dbReference type="Pfam" id="PF00190">
    <property type="entry name" value="Cupin_1"/>
    <property type="match status" value="1"/>
</dbReference>
<evidence type="ECO:0000256" key="3">
    <source>
        <dbReference type="ARBA" id="ARBA00022523"/>
    </source>
</evidence>
<feature type="binding site" evidence="8">
    <location>
        <position position="126"/>
    </location>
    <ligand>
        <name>Mn(2+)</name>
        <dbReference type="ChEBI" id="CHEBI:29035"/>
    </ligand>
</feature>
<feature type="binding site" evidence="7">
    <location>
        <position position="121"/>
    </location>
    <ligand>
        <name>oxalate</name>
        <dbReference type="ChEBI" id="CHEBI:30623"/>
    </ligand>
</feature>
<feature type="binding site" evidence="7">
    <location>
        <position position="116"/>
    </location>
    <ligand>
        <name>oxalate</name>
        <dbReference type="ChEBI" id="CHEBI:30623"/>
    </ligand>
</feature>
<dbReference type="SMART" id="SM00835">
    <property type="entry name" value="Cupin_1"/>
    <property type="match status" value="1"/>
</dbReference>
<dbReference type="PRINTS" id="PR00325">
    <property type="entry name" value="GERMIN"/>
</dbReference>
<keyword evidence="6 7" id="KW-0464">Manganese</keyword>
<feature type="signal peptide" evidence="9">
    <location>
        <begin position="1"/>
        <end position="21"/>
    </location>
</feature>
<evidence type="ECO:0000256" key="7">
    <source>
        <dbReference type="PIRSR" id="PIRSR601929-1"/>
    </source>
</evidence>
<evidence type="ECO:0000256" key="2">
    <source>
        <dbReference type="ARBA" id="ARBA00007456"/>
    </source>
</evidence>
<feature type="chain" id="PRO_5019614468" description="Germin-like protein" evidence="9">
    <location>
        <begin position="22"/>
        <end position="226"/>
    </location>
</feature>
<keyword evidence="4 9" id="KW-0964">Secreted</keyword>
<organism evidence="11 12">
    <name type="scientific">Apostasia shenzhenica</name>
    <dbReference type="NCBI Taxonomy" id="1088818"/>
    <lineage>
        <taxon>Eukaryota</taxon>
        <taxon>Viridiplantae</taxon>
        <taxon>Streptophyta</taxon>
        <taxon>Embryophyta</taxon>
        <taxon>Tracheophyta</taxon>
        <taxon>Spermatophyta</taxon>
        <taxon>Magnoliopsida</taxon>
        <taxon>Liliopsida</taxon>
        <taxon>Asparagales</taxon>
        <taxon>Orchidaceae</taxon>
        <taxon>Apostasioideae</taxon>
        <taxon>Apostasia</taxon>
    </lineage>
</organism>
<keyword evidence="3 9" id="KW-0052">Apoplast</keyword>
<dbReference type="InterPro" id="IPR011051">
    <property type="entry name" value="RmlC_Cupin_sf"/>
</dbReference>
<evidence type="ECO:0000256" key="6">
    <source>
        <dbReference type="ARBA" id="ARBA00023211"/>
    </source>
</evidence>